<organism evidence="2 3">
    <name type="scientific">Oesophagostomum dentatum</name>
    <name type="common">Nodular worm</name>
    <dbReference type="NCBI Taxonomy" id="61180"/>
    <lineage>
        <taxon>Eukaryota</taxon>
        <taxon>Metazoa</taxon>
        <taxon>Ecdysozoa</taxon>
        <taxon>Nematoda</taxon>
        <taxon>Chromadorea</taxon>
        <taxon>Rhabditida</taxon>
        <taxon>Rhabditina</taxon>
        <taxon>Rhabditomorpha</taxon>
        <taxon>Strongyloidea</taxon>
        <taxon>Strongylidae</taxon>
        <taxon>Oesophagostomum</taxon>
    </lineage>
</organism>
<protein>
    <recommendedName>
        <fullName evidence="4">Secreted protein</fullName>
    </recommendedName>
</protein>
<name>A0A0B1T7T3_OESDE</name>
<feature type="signal peptide" evidence="1">
    <location>
        <begin position="1"/>
        <end position="24"/>
    </location>
</feature>
<reference evidence="2 3" key="1">
    <citation type="submission" date="2014-03" db="EMBL/GenBank/DDBJ databases">
        <title>Draft genome of the hookworm Oesophagostomum dentatum.</title>
        <authorList>
            <person name="Mitreva M."/>
        </authorList>
    </citation>
    <scope>NUCLEOTIDE SEQUENCE [LARGE SCALE GENOMIC DNA]</scope>
    <source>
        <strain evidence="2 3">OD-Hann</strain>
    </source>
</reference>
<keyword evidence="1" id="KW-0732">Signal</keyword>
<evidence type="ECO:0000256" key="1">
    <source>
        <dbReference type="SAM" id="SignalP"/>
    </source>
</evidence>
<proteinExistence type="predicted"/>
<dbReference type="Proteomes" id="UP000053660">
    <property type="component" value="Unassembled WGS sequence"/>
</dbReference>
<feature type="chain" id="PRO_5002062258" description="Secreted protein" evidence="1">
    <location>
        <begin position="25"/>
        <end position="88"/>
    </location>
</feature>
<dbReference type="AlphaFoldDB" id="A0A0B1T7T3"/>
<evidence type="ECO:0008006" key="4">
    <source>
        <dbReference type="Google" id="ProtNLM"/>
    </source>
</evidence>
<accession>A0A0B1T7T3</accession>
<evidence type="ECO:0000313" key="3">
    <source>
        <dbReference type="Proteomes" id="UP000053660"/>
    </source>
</evidence>
<sequence>MLHLKLLILSNILKILLCLRQVNGKMLQFPHSKCNTLIRCHKQLPYLMAPSKHNISLKRNSNRSLKRSISNNHTTLNHRHLRLFRILR</sequence>
<dbReference type="EMBL" id="KN552057">
    <property type="protein sequence ID" value="KHJ91450.1"/>
    <property type="molecule type" value="Genomic_DNA"/>
</dbReference>
<gene>
    <name evidence="2" type="ORF">OESDEN_08685</name>
</gene>
<keyword evidence="3" id="KW-1185">Reference proteome</keyword>
<evidence type="ECO:0000313" key="2">
    <source>
        <dbReference type="EMBL" id="KHJ91450.1"/>
    </source>
</evidence>